<dbReference type="Proteomes" id="UP000094296">
    <property type="component" value="Unassembled WGS sequence"/>
</dbReference>
<reference evidence="12 13" key="1">
    <citation type="submission" date="2016-09" db="EMBL/GenBank/DDBJ databases">
        <title>Draft genome sequence for the type strain of Desulfuribacillus alkaliarsenatis AHT28, an obligately anaerobic, sulfidogenic bacterium isolated from Russian soda lake sediments.</title>
        <authorList>
            <person name="Abin C.A."/>
            <person name="Hollibaugh J.T."/>
        </authorList>
    </citation>
    <scope>NUCLEOTIDE SEQUENCE [LARGE SCALE GENOMIC DNA]</scope>
    <source>
        <strain evidence="12 13">AHT28</strain>
    </source>
</reference>
<dbReference type="Pfam" id="PF00085">
    <property type="entry name" value="Thioredoxin"/>
    <property type="match status" value="1"/>
</dbReference>
<evidence type="ECO:0000256" key="6">
    <source>
        <dbReference type="ARBA" id="ARBA00023284"/>
    </source>
</evidence>
<dbReference type="PANTHER" id="PTHR45663:SF11">
    <property type="entry name" value="GEO12009P1"/>
    <property type="match status" value="1"/>
</dbReference>
<gene>
    <name evidence="12" type="ORF">BHF68_08795</name>
</gene>
<organism evidence="12 13">
    <name type="scientific">Desulfuribacillus alkaliarsenatis</name>
    <dbReference type="NCBI Taxonomy" id="766136"/>
    <lineage>
        <taxon>Bacteria</taxon>
        <taxon>Bacillati</taxon>
        <taxon>Bacillota</taxon>
        <taxon>Desulfuribacillia</taxon>
        <taxon>Desulfuribacillales</taxon>
        <taxon>Desulfuribacillaceae</taxon>
        <taxon>Desulfuribacillus</taxon>
    </lineage>
</organism>
<keyword evidence="13" id="KW-1185">Reference proteome</keyword>
<keyword evidence="4" id="KW-0249">Electron transport</keyword>
<dbReference type="InterPro" id="IPR013766">
    <property type="entry name" value="Thioredoxin_domain"/>
</dbReference>
<evidence type="ECO:0000313" key="13">
    <source>
        <dbReference type="Proteomes" id="UP000094296"/>
    </source>
</evidence>
<feature type="site" description="Deprotonates C-terminal active site Cys" evidence="9">
    <location>
        <position position="24"/>
    </location>
</feature>
<evidence type="ECO:0000256" key="1">
    <source>
        <dbReference type="ARBA" id="ARBA00008987"/>
    </source>
</evidence>
<dbReference type="PIRSF" id="PIRSF000077">
    <property type="entry name" value="Thioredoxin"/>
    <property type="match status" value="1"/>
</dbReference>
<evidence type="ECO:0000313" key="12">
    <source>
        <dbReference type="EMBL" id="OEF96250.1"/>
    </source>
</evidence>
<keyword evidence="5 10" id="KW-1015">Disulfide bond</keyword>
<dbReference type="EMBL" id="MIJE01000032">
    <property type="protein sequence ID" value="OEF96250.1"/>
    <property type="molecule type" value="Genomic_DNA"/>
</dbReference>
<evidence type="ECO:0000256" key="3">
    <source>
        <dbReference type="ARBA" id="ARBA00022448"/>
    </source>
</evidence>
<evidence type="ECO:0000256" key="10">
    <source>
        <dbReference type="PIRSR" id="PIRSR000077-4"/>
    </source>
</evidence>
<dbReference type="FunFam" id="3.40.30.10:FF:000001">
    <property type="entry name" value="Thioredoxin"/>
    <property type="match status" value="1"/>
</dbReference>
<dbReference type="CDD" id="cd02947">
    <property type="entry name" value="TRX_family"/>
    <property type="match status" value="1"/>
</dbReference>
<feature type="disulfide bond" description="Redox-active" evidence="10">
    <location>
        <begin position="30"/>
        <end position="33"/>
    </location>
</feature>
<evidence type="ECO:0000256" key="4">
    <source>
        <dbReference type="ARBA" id="ARBA00022982"/>
    </source>
</evidence>
<dbReference type="InterPro" id="IPR005746">
    <property type="entry name" value="Thioredoxin"/>
</dbReference>
<keyword evidence="6 10" id="KW-0676">Redox-active center</keyword>
<dbReference type="InterPro" id="IPR017937">
    <property type="entry name" value="Thioredoxin_CS"/>
</dbReference>
<evidence type="ECO:0000256" key="8">
    <source>
        <dbReference type="PIRNR" id="PIRNR000077"/>
    </source>
</evidence>
<feature type="active site" description="Nucleophile" evidence="9">
    <location>
        <position position="30"/>
    </location>
</feature>
<dbReference type="RefSeq" id="WP_069643756.1">
    <property type="nucleotide sequence ID" value="NZ_MIJE01000032.1"/>
</dbReference>
<protein>
    <recommendedName>
        <fullName evidence="2 7">Thioredoxin</fullName>
    </recommendedName>
</protein>
<dbReference type="InterPro" id="IPR036249">
    <property type="entry name" value="Thioredoxin-like_sf"/>
</dbReference>
<dbReference type="AlphaFoldDB" id="A0A1E5G0E0"/>
<feature type="site" description="Contributes to redox potential value" evidence="9">
    <location>
        <position position="31"/>
    </location>
</feature>
<dbReference type="GO" id="GO:0015035">
    <property type="term" value="F:protein-disulfide reductase activity"/>
    <property type="evidence" value="ECO:0007669"/>
    <property type="project" value="UniProtKB-UniRule"/>
</dbReference>
<evidence type="ECO:0000256" key="9">
    <source>
        <dbReference type="PIRSR" id="PIRSR000077-1"/>
    </source>
</evidence>
<sequence>MSVISVVGKENLEAEVNSGVSIVDFYADWCGPCKMLTPVLEELATDLAGKAKVVKVNVDQNQELAAEFKIQGVPTIVIMKDGEVVERAVGFQPKAGLVDLVNKNL</sequence>
<evidence type="ECO:0000259" key="11">
    <source>
        <dbReference type="PROSITE" id="PS51352"/>
    </source>
</evidence>
<dbReference type="OrthoDB" id="9790390at2"/>
<evidence type="ECO:0000256" key="7">
    <source>
        <dbReference type="NCBIfam" id="TIGR01068"/>
    </source>
</evidence>
<dbReference type="GO" id="GO:0005737">
    <property type="term" value="C:cytoplasm"/>
    <property type="evidence" value="ECO:0007669"/>
    <property type="project" value="TreeGrafter"/>
</dbReference>
<evidence type="ECO:0000256" key="2">
    <source>
        <dbReference type="ARBA" id="ARBA00020570"/>
    </source>
</evidence>
<feature type="site" description="Contributes to redox potential value" evidence="9">
    <location>
        <position position="32"/>
    </location>
</feature>
<comment type="similarity">
    <text evidence="1 8">Belongs to the thioredoxin family.</text>
</comment>
<proteinExistence type="inferred from homology"/>
<dbReference type="PROSITE" id="PS51352">
    <property type="entry name" value="THIOREDOXIN_2"/>
    <property type="match status" value="1"/>
</dbReference>
<feature type="domain" description="Thioredoxin" evidence="11">
    <location>
        <begin position="1"/>
        <end position="105"/>
    </location>
</feature>
<dbReference type="PROSITE" id="PS00194">
    <property type="entry name" value="THIOREDOXIN_1"/>
    <property type="match status" value="1"/>
</dbReference>
<evidence type="ECO:0000256" key="5">
    <source>
        <dbReference type="ARBA" id="ARBA00023157"/>
    </source>
</evidence>
<dbReference type="STRING" id="766136.BHF68_08795"/>
<accession>A0A1E5G0E0</accession>
<dbReference type="NCBIfam" id="TIGR01068">
    <property type="entry name" value="thioredoxin"/>
    <property type="match status" value="1"/>
</dbReference>
<dbReference type="PANTHER" id="PTHR45663">
    <property type="entry name" value="GEO12009P1"/>
    <property type="match status" value="1"/>
</dbReference>
<dbReference type="Gene3D" id="3.40.30.10">
    <property type="entry name" value="Glutaredoxin"/>
    <property type="match status" value="1"/>
</dbReference>
<keyword evidence="3" id="KW-0813">Transport</keyword>
<name>A0A1E5G0E0_9FIRM</name>
<dbReference type="SUPFAM" id="SSF52833">
    <property type="entry name" value="Thioredoxin-like"/>
    <property type="match status" value="1"/>
</dbReference>
<feature type="active site" description="Nucleophile" evidence="9">
    <location>
        <position position="33"/>
    </location>
</feature>
<comment type="caution">
    <text evidence="12">The sequence shown here is derived from an EMBL/GenBank/DDBJ whole genome shotgun (WGS) entry which is preliminary data.</text>
</comment>
<dbReference type="PRINTS" id="PR00421">
    <property type="entry name" value="THIOREDOXIN"/>
</dbReference>